<dbReference type="GO" id="GO:0016779">
    <property type="term" value="F:nucleotidyltransferase activity"/>
    <property type="evidence" value="ECO:0007669"/>
    <property type="project" value="InterPro"/>
</dbReference>
<proteinExistence type="predicted"/>
<dbReference type="GO" id="GO:0051607">
    <property type="term" value="P:defense response to virus"/>
    <property type="evidence" value="ECO:0007669"/>
    <property type="project" value="UniProtKB-KW"/>
</dbReference>
<reference evidence="2" key="1">
    <citation type="submission" date="2019-05" db="EMBL/GenBank/DDBJ databases">
        <authorList>
            <person name="Hibberd M."/>
        </authorList>
    </citation>
    <scope>NUCLEOTIDE SEQUENCE</scope>
    <source>
        <strain evidence="2">Neisseria_subflava_BgEED23</strain>
    </source>
</reference>
<keyword evidence="1" id="KW-0051">Antiviral defense</keyword>
<name>A0A9X9SNA7_NEISU</name>
<organism evidence="2 3">
    <name type="scientific">Neisseria subflava</name>
    <dbReference type="NCBI Taxonomy" id="28449"/>
    <lineage>
        <taxon>Bacteria</taxon>
        <taxon>Pseudomonadati</taxon>
        <taxon>Pseudomonadota</taxon>
        <taxon>Betaproteobacteria</taxon>
        <taxon>Neisseriales</taxon>
        <taxon>Neisseriaceae</taxon>
        <taxon>Neisseria</taxon>
    </lineage>
</organism>
<sequence>MTVSSYLNDLAEKLIIRDSEKDSIRRSFSVLESRLSNYFGSDIGFVRKFGSYYRETILPRDYDFNSDVDVLVEFTDKSYKPQTYLNKLKRFAEYWYSRSEIYQSSPTIVLELNHIKFELVPCLEAEWYEGGNYKIPSKASDYQEWLLTSPFEFNDELTRKNKVFDYKIKPLIRILKRWNVNTRYSKIYDSFKLEEKIVNHSFFCLNNSLKDYFFDFVTNMNGFDLQYQYQREEVKKFVDKIKEIQRDEKEYPNWAESELRKFFDLQL</sequence>
<dbReference type="EMBL" id="CABFLZ010000049">
    <property type="protein sequence ID" value="VTY10396.1"/>
    <property type="molecule type" value="Genomic_DNA"/>
</dbReference>
<dbReference type="AlphaFoldDB" id="A0A9X9SNA7"/>
<evidence type="ECO:0000313" key="3">
    <source>
        <dbReference type="Proteomes" id="UP000626795"/>
    </source>
</evidence>
<evidence type="ECO:0000313" key="2">
    <source>
        <dbReference type="EMBL" id="VTY10396.1"/>
    </source>
</evidence>
<gene>
    <name evidence="2" type="ORF">ONOEEDHL_01219</name>
</gene>
<comment type="caution">
    <text evidence="2">The sequence shown here is derived from an EMBL/GenBank/DDBJ whole genome shotgun (WGS) entry which is preliminary data.</text>
</comment>
<dbReference type="Gene3D" id="3.30.460.10">
    <property type="entry name" value="Beta Polymerase, domain 2"/>
    <property type="match status" value="1"/>
</dbReference>
<dbReference type="RefSeq" id="WP_204788906.1">
    <property type="nucleotide sequence ID" value="NZ_CABFLZ010000049.1"/>
</dbReference>
<protein>
    <submittedName>
        <fullName evidence="2">Nucleotidyltransferase domain protein</fullName>
    </submittedName>
</protein>
<dbReference type="InterPro" id="IPR006116">
    <property type="entry name" value="NT_2-5OAS_ClassI-CCAase"/>
</dbReference>
<dbReference type="Proteomes" id="UP000626795">
    <property type="component" value="Unassembled WGS sequence"/>
</dbReference>
<dbReference type="CDD" id="cd05400">
    <property type="entry name" value="NT_2-5OAS_ClassI-CCAase"/>
    <property type="match status" value="1"/>
</dbReference>
<accession>A0A9X9SNA7</accession>
<evidence type="ECO:0000256" key="1">
    <source>
        <dbReference type="ARBA" id="ARBA00023118"/>
    </source>
</evidence>
<dbReference type="InterPro" id="IPR043519">
    <property type="entry name" value="NT_sf"/>
</dbReference>
<dbReference type="Pfam" id="PF18144">
    <property type="entry name" value="SMODS"/>
    <property type="match status" value="1"/>
</dbReference>
<keyword evidence="3" id="KW-1185">Reference proteome</keyword>
<dbReference type="SUPFAM" id="SSF81301">
    <property type="entry name" value="Nucleotidyltransferase"/>
    <property type="match status" value="1"/>
</dbReference>